<feature type="coiled-coil region" evidence="8">
    <location>
        <begin position="2515"/>
        <end position="2584"/>
    </location>
</feature>
<keyword evidence="8" id="KW-0175">Coiled coil</keyword>
<dbReference type="Pfam" id="PF06448">
    <property type="entry name" value="DUF1081"/>
    <property type="match status" value="1"/>
</dbReference>
<dbReference type="SMART" id="SM01169">
    <property type="entry name" value="DUF1943"/>
    <property type="match status" value="1"/>
</dbReference>
<reference evidence="12" key="1">
    <citation type="journal article" date="2023" name="bioRxiv">
        <title>Scaffold-level genome assemblies of two parasitoid biocontrol wasps reveal the parthenogenesis mechanism and an associated novel virus.</title>
        <authorList>
            <person name="Inwood S."/>
            <person name="Skelly J."/>
            <person name="Guhlin J."/>
            <person name="Harrop T."/>
            <person name="Goldson S."/>
            <person name="Dearden P."/>
        </authorList>
    </citation>
    <scope>NUCLEOTIDE SEQUENCE</scope>
    <source>
        <strain evidence="12">Irish</strain>
        <tissue evidence="12">Whole body</tissue>
    </source>
</reference>
<reference evidence="12" key="2">
    <citation type="submission" date="2023-03" db="EMBL/GenBank/DDBJ databases">
        <authorList>
            <person name="Inwood S.N."/>
            <person name="Skelly J.G."/>
            <person name="Guhlin J."/>
            <person name="Harrop T.W.R."/>
            <person name="Goldson S.G."/>
            <person name="Dearden P.K."/>
        </authorList>
    </citation>
    <scope>NUCLEOTIDE SEQUENCE</scope>
    <source>
        <strain evidence="12">Irish</strain>
        <tissue evidence="12">Whole body</tissue>
    </source>
</reference>
<comment type="subcellular location">
    <subcellularLocation>
        <location evidence="1">Secreted</location>
    </subcellularLocation>
</comment>
<dbReference type="InterPro" id="IPR015819">
    <property type="entry name" value="Lipid_transp_b-sht_shell"/>
</dbReference>
<sequence length="3402" mass="378551">MGHAPRHLSVGLLVALLFYLVPARADQCLVGCHGMKAGKDYIAGHTYSYDFEGISVTSVSGAEGDSTVKLNALVELAVKPDCIHQLKLKNVNVNGAPVAQDDVEKYALQFNYHDGHIDTNICAEKDDSQASLNIKRAIISLFQSAVFEDNGVTTHYETDIFGSCPTEFEYRKEGDNLTVRKSRNLARCSHRESMKHGLIHAIYDDSSEIKSSPVLNSQQQINQIFTKGILNNAKSTETYYYRPFANGDAGAKTVVQSSLTFKSEKADAANAAPVSLSKSLVFDPPHPVTESSSSEAIVNALKAVKDQSGPDAVKDEAAEKFGYLVKILKRSNKNDIQSVYRKVKSGANGFDKNSDKKILLDALYRTGSGDAAEVIAGLIKNKEIIGMQALGFYASLALMNHATLSSVTAVTSLLDQPNLPRIGYLGIGRVIGKYCQQHKCDGVPEISAAITKIFEKVGNGKSANREQENISIAALKAIHNAGYINEEIIKNIVAIANDKTVSNRVRVAAIESLSTKCSMEWKKPIIKIFGDQEEDSEIRIKAYLSLVECSCPHVANAIKKVIDVENINQVGSFVTSHLRNLRATTDPSKQYMKNQLSEVKPIKKFPEDFRKFSFNNEFSYNIDSLGIGSSVEQNVIYSQKSFVPRSVSLNLTTELFGRSFNFLEIDARAENLDRLIEHYFGPKGVIKRQAISALLLNSKEGASDVYDHLKERVEKIRRGRRSTIKQADLDKFAKTIKSKDTEVDDDLDIDLSLRLFGVELAYVDLRESSTGNSNPKLAIDRIFDFIDRSFKQMKAFDYNTAKHIHFIDVDLVYPTGLGFPLSVGVEGNGVVHIKANGKLDMPAIMNDPNNAAIKIGLEPSANIAIIASLTVDTFGIESGLKVISRLHTATGSDLSILVLDGKGIDINLGIPKKKQEIISVSSQVLLINGKDNVREPKFPKGKERSDCFDQFSTALGITVCGHFAYPYNSIEATQKTPIFPLNGPSKFAITIENNDATSFHFRTYYDTSIENQQSLEATFDTPNSRTNRKVALRIEGVNKPTEKYIKATFNSPLKNLDGKVLLENTEQKKVVTVSLNHDKDEYLGSIGLVANGNKYKPILEYKVPDHIEKLSGKGTKGGGGKPIYKIDGDIEVNDQDGGKKYKFDKVTLVASGKKLVSFDGYVVAKPDGLVVDTKVSHNEESLAVKFDGKKSPSGFDINASLIPSKDPSIGFKTIWHYDLTNNLIDHSFVFIYGADLESKDKRLTITDRLSYKKHDHPNNPYEYFSALNSKSEITWPAQELTASSEIEFSLNSFETDFDIKYGKFKIGSEFEVKTEENMPQNWEFGFGGYIIDNKFMVGAKHKKLSDFKRKFEGKLELPGGKYETELTGNYQVDEKNADVKFNGILKINGKNLKLDYGLDASPEKIDSHALINFENVKYLDFILKLQRGNVNPHGNLNLNLKNFLFIIGQFDYQKGKGAGDIVIELPKLERKIKAKGDIGITGKRHVANIEILLNAEKDPSKIIKLSTDSEIDQGTIDSKNIIELFSYKTEFNVNGQYKDKKQDGYDIVGNADVTLPNGQYIIAKGKQSVDHKPDKTEIHSDYEVIDHPKKGGQSRSIAYKGDVSFSEPKRSEFNGKYTLKLTNLDGRDIQLAVASNHAKISPEKYKSDVHISATGGYLPKPFAFDLTADYTNKHDVTIPHESSWDLKSSLGNDFSVKGNGKYSDGTHLNKPRSVDIDIIVALPWEKLRNIKYQAISNAKLPFHGDEEFDYEGLYSLTYNDDKKIEIGTGLRQSGFQSDKKKEGGFKAKLGVLAYPPFTIETSFMHDPTGELNKGSGLLNVNYGDKAMTAEIDSTYLPNLNNVAANIKATLPSEKLHNIEFGFVHKYEETGVRKYNAHLVADEKKYEWMSEFEINPSIHRTNIVFICPAGKTELLAKVEKLSDSEYKAEWKIDSPKGFVVSDGHVKLDNIDSFVIQLNFDSDKIQHRKIHAEITTTPAVKTGKRIILTVTSDGKNIITGSTSYSKRDEAGQVIVEGSGSLKIGETGTRSSKFTYSRKQLTRENDGETGVAMLLNANFGPSAVVGELKLSDKEVLVFNSYCEQSKDCAHFKLQGTVNTDHNNHLDHQIIVEVDLKKFNVPVEFGLKSTTHYHPKELTFDHGANLYLHTSKDKTQYSSEIYVHPKESAIILTLPSRELALIAAIDVPKSKTPIGPFKIDISAYLDRKNRPNEKTSFIASGDLNIEKNAADVSGEARFVYPSQSTKDMVVKSKLHYEGNHLLDINLDIDVFAKKAQKIVINARMMKNTITKGYNITSDLDINSPGQQLKVNLKEHLVLSASEIGFGSILSYTDEHQKPKSIGVIFALDPHQAHLLVKAPDRDLIKSDTSVELINNSQKMNTEFVLLNNPPIIINFETHDMNSFKYQSYQKDKPDTKLVVTGRAIAGQVADIHADAFKNGEKKNLFSIGIYLDESRFFKPNFSYNKENLGAMIDFYRGRIAQFTAQLKDAIKDIGTEAVTEFKDLFEHLKKSQPNWKPIIQYYQNELEKLKQELNADTTIKEIQATLNKVFGGLISAITKILSQFTERMAELNRQYNEISEKIVEAMKTTYPRIQESIDKILQAGVEIVDAASKLIATYLKTILHVINEHQKEIKELIGAISELANDIVKIIARGYNEVENEIKSIIKLVTQQIQTVPIYDFIKEKYAAFLNYQIPDTILIPIEEAFTQFKRILPTEELREFFTVTYNYIIKHIKRQKVDDGVEIKNIYSHAIDAIQSIIQLLRSHGTADQFYSLFGTKLQSDFGYLKNLPGIPILRMSIINILKNRELPSIIDIYYAYRPTLYPSDIIPPFSKSGIVVEGGHFFTFDGRHLTMAGTCDYILSQDTRDGNFSIVGSFNSGKLISITVTAPGESITLKSNGNILVDNKPAEYPASTKNLHAFFTLPVVNVKSDYGLHITCTQKAPMICSVHVSGFYHGKLRGIFGDANNEPYDDFTLPSGHITEAESEFGNAYRLNSGCAVAPDVDHHNHGRNPTCTEYFSGNSVMSSCFKYVNPNIYRQACDHATSAGTPQAACLISTAYFATCWKERVFISLPSACASCKVGKDEIAVGDSFSVKIPKKEADIVFVVEQETKNEKIFKELITPLIAEVKSELSQQGITDVHIGLIGYGEHLKWPQHYTVNGNLNIDGPVKNLEFAPNNPQITLNEAKEGDFKTRAKYAGQRLDVELGRFRITDAYEEAVRYPFRAGAAKAVIGVIASPCEKSPLPISLQHVRLFMGLKVYHDLGLTYYHVGYLNDITVSGKPQKNVVGYDAESGYTFSDSKKKPLEGSIDKNNLALTNNDVCASFAVSSGGAVFSSDHFLDGKPNQKKQFIQITARRLAAGLTNTEIDEDCICTQQHRIDGSVKCKIIARKEKELLAKHTKGGVKG</sequence>
<comment type="caution">
    <text evidence="7">Lacks conserved residue(s) required for the propagation of feature annotation.</text>
</comment>
<organism evidence="12 13">
    <name type="scientific">Microctonus aethiopoides</name>
    <dbReference type="NCBI Taxonomy" id="144406"/>
    <lineage>
        <taxon>Eukaryota</taxon>
        <taxon>Metazoa</taxon>
        <taxon>Ecdysozoa</taxon>
        <taxon>Arthropoda</taxon>
        <taxon>Hexapoda</taxon>
        <taxon>Insecta</taxon>
        <taxon>Pterygota</taxon>
        <taxon>Neoptera</taxon>
        <taxon>Endopterygota</taxon>
        <taxon>Hymenoptera</taxon>
        <taxon>Apocrita</taxon>
        <taxon>Ichneumonoidea</taxon>
        <taxon>Braconidae</taxon>
        <taxon>Euphorinae</taxon>
        <taxon>Microctonus</taxon>
    </lineage>
</organism>
<name>A0AA39F9J3_9HYME</name>
<dbReference type="SUPFAM" id="SSF56968">
    <property type="entry name" value="Lipovitellin-phosvitin complex, beta-sheet shell regions"/>
    <property type="match status" value="2"/>
</dbReference>
<dbReference type="SMART" id="SM00216">
    <property type="entry name" value="VWD"/>
    <property type="match status" value="1"/>
</dbReference>
<dbReference type="PANTHER" id="PTHR23345">
    <property type="entry name" value="VITELLOGENIN-RELATED"/>
    <property type="match status" value="1"/>
</dbReference>
<feature type="chain" id="PRO_5041327998" description="Apolipophorin" evidence="9">
    <location>
        <begin position="26"/>
        <end position="3402"/>
    </location>
</feature>
<dbReference type="InterPro" id="IPR015817">
    <property type="entry name" value="Vitellinogen_open_b-sht_sub1"/>
</dbReference>
<dbReference type="Pfam" id="PF00094">
    <property type="entry name" value="VWD"/>
    <property type="match status" value="1"/>
</dbReference>
<dbReference type="SUPFAM" id="SSF48371">
    <property type="entry name" value="ARM repeat"/>
    <property type="match status" value="1"/>
</dbReference>
<feature type="domain" description="Vitellogenin" evidence="10">
    <location>
        <begin position="41"/>
        <end position="647"/>
    </location>
</feature>
<dbReference type="InterPro" id="IPR015816">
    <property type="entry name" value="Vitellinogen_b-sht_N"/>
</dbReference>
<dbReference type="SMART" id="SM00638">
    <property type="entry name" value="LPD_N"/>
    <property type="match status" value="1"/>
</dbReference>
<evidence type="ECO:0000256" key="7">
    <source>
        <dbReference type="PROSITE-ProRule" id="PRU00557"/>
    </source>
</evidence>
<dbReference type="EMBL" id="JAQQBS010001422">
    <property type="protein sequence ID" value="KAK0165403.1"/>
    <property type="molecule type" value="Genomic_DNA"/>
</dbReference>
<comment type="caution">
    <text evidence="12">The sequence shown here is derived from an EMBL/GenBank/DDBJ whole genome shotgun (WGS) entry which is preliminary data.</text>
</comment>
<dbReference type="Gene3D" id="2.20.50.20">
    <property type="entry name" value="Lipovitellin. Chain A, domain 3"/>
    <property type="match status" value="1"/>
</dbReference>
<gene>
    <name evidence="12" type="ORF">PV328_003919</name>
</gene>
<dbReference type="InterPro" id="IPR050733">
    <property type="entry name" value="Vitellogenin/Apolipophorin"/>
</dbReference>
<evidence type="ECO:0008006" key="14">
    <source>
        <dbReference type="Google" id="ProtNLM"/>
    </source>
</evidence>
<evidence type="ECO:0000256" key="5">
    <source>
        <dbReference type="ARBA" id="ARBA00023055"/>
    </source>
</evidence>
<dbReference type="InterPro" id="IPR001846">
    <property type="entry name" value="VWF_type-D"/>
</dbReference>
<keyword evidence="5" id="KW-0445">Lipid transport</keyword>
<dbReference type="InterPro" id="IPR016024">
    <property type="entry name" value="ARM-type_fold"/>
</dbReference>
<dbReference type="Pfam" id="PF09172">
    <property type="entry name" value="Vit_open_b-sht"/>
    <property type="match status" value="1"/>
</dbReference>
<evidence type="ECO:0000256" key="8">
    <source>
        <dbReference type="SAM" id="Coils"/>
    </source>
</evidence>
<feature type="domain" description="VWFD" evidence="11">
    <location>
        <begin position="2829"/>
        <end position="2994"/>
    </location>
</feature>
<keyword evidence="6" id="KW-0325">Glycoprotein</keyword>
<dbReference type="PROSITE" id="PS51233">
    <property type="entry name" value="VWFD"/>
    <property type="match status" value="1"/>
</dbReference>
<evidence type="ECO:0000313" key="13">
    <source>
        <dbReference type="Proteomes" id="UP001168990"/>
    </source>
</evidence>
<keyword evidence="3" id="KW-0964">Secreted</keyword>
<evidence type="ECO:0000256" key="4">
    <source>
        <dbReference type="ARBA" id="ARBA00022729"/>
    </source>
</evidence>
<dbReference type="SUPFAM" id="SSF48431">
    <property type="entry name" value="Lipovitellin-phosvitin complex, superhelical domain"/>
    <property type="match status" value="1"/>
</dbReference>
<dbReference type="Proteomes" id="UP001168990">
    <property type="component" value="Unassembled WGS sequence"/>
</dbReference>
<dbReference type="GO" id="GO:0005576">
    <property type="term" value="C:extracellular region"/>
    <property type="evidence" value="ECO:0007669"/>
    <property type="project" value="UniProtKB-SubCell"/>
</dbReference>
<dbReference type="InterPro" id="IPR015255">
    <property type="entry name" value="Vitellinogen_open_b-sht"/>
</dbReference>
<dbReference type="Pfam" id="PF01347">
    <property type="entry name" value="Vitellogenin_N"/>
    <property type="match status" value="1"/>
</dbReference>
<accession>A0AA39F9J3</accession>
<evidence type="ECO:0000256" key="9">
    <source>
        <dbReference type="SAM" id="SignalP"/>
    </source>
</evidence>
<feature type="signal peptide" evidence="9">
    <location>
        <begin position="1"/>
        <end position="25"/>
    </location>
</feature>
<dbReference type="Gene3D" id="2.20.80.10">
    <property type="entry name" value="Lipovitellin-phosvitin complex, chain A, domain 4"/>
    <property type="match status" value="1"/>
</dbReference>
<evidence type="ECO:0000256" key="2">
    <source>
        <dbReference type="ARBA" id="ARBA00022448"/>
    </source>
</evidence>
<evidence type="ECO:0000259" key="10">
    <source>
        <dbReference type="PROSITE" id="PS51211"/>
    </source>
</evidence>
<evidence type="ECO:0000259" key="11">
    <source>
        <dbReference type="PROSITE" id="PS51233"/>
    </source>
</evidence>
<evidence type="ECO:0000256" key="3">
    <source>
        <dbReference type="ARBA" id="ARBA00022525"/>
    </source>
</evidence>
<dbReference type="GO" id="GO:0005319">
    <property type="term" value="F:lipid transporter activity"/>
    <property type="evidence" value="ECO:0007669"/>
    <property type="project" value="InterPro"/>
</dbReference>
<dbReference type="InterPro" id="IPR001747">
    <property type="entry name" value="Vitellogenin_N"/>
</dbReference>
<dbReference type="InterPro" id="IPR011030">
    <property type="entry name" value="Lipovitellin_superhlx_dom"/>
</dbReference>
<keyword evidence="2" id="KW-0813">Transport</keyword>
<dbReference type="InterPro" id="IPR009454">
    <property type="entry name" value="Lipid_transpt_open_b-sht"/>
</dbReference>
<keyword evidence="13" id="KW-1185">Reference proteome</keyword>
<evidence type="ECO:0000313" key="12">
    <source>
        <dbReference type="EMBL" id="KAK0165403.1"/>
    </source>
</evidence>
<proteinExistence type="predicted"/>
<evidence type="ECO:0000256" key="1">
    <source>
        <dbReference type="ARBA" id="ARBA00004613"/>
    </source>
</evidence>
<keyword evidence="4 9" id="KW-0732">Signal</keyword>
<dbReference type="PANTHER" id="PTHR23345:SF36">
    <property type="entry name" value="APOLIPOPHORINS"/>
    <property type="match status" value="1"/>
</dbReference>
<dbReference type="Gene3D" id="2.30.230.10">
    <property type="entry name" value="Lipovitellin, beta-sheet shell regions, chain A"/>
    <property type="match status" value="1"/>
</dbReference>
<dbReference type="PROSITE" id="PS51211">
    <property type="entry name" value="VITELLOGENIN"/>
    <property type="match status" value="1"/>
</dbReference>
<evidence type="ECO:0000256" key="6">
    <source>
        <dbReference type="ARBA" id="ARBA00023180"/>
    </source>
</evidence>
<protein>
    <recommendedName>
        <fullName evidence="14">Apolipophorin</fullName>
    </recommendedName>
</protein>
<dbReference type="Gene3D" id="1.25.10.20">
    <property type="entry name" value="Vitellinogen, superhelical"/>
    <property type="match status" value="1"/>
</dbReference>